<dbReference type="GO" id="GO:0016297">
    <property type="term" value="F:fatty acyl-[ACP] hydrolase activity"/>
    <property type="evidence" value="ECO:0007669"/>
    <property type="project" value="InterPro"/>
</dbReference>
<comment type="caution">
    <text evidence="14">The sequence shown here is derived from an EMBL/GenBank/DDBJ whole genome shotgun (WGS) entry which is preliminary data.</text>
</comment>
<dbReference type="PANTHER" id="PTHR31727">
    <property type="entry name" value="OLEOYL-ACYL CARRIER PROTEIN THIOESTERASE 1, CHLOROPLASTIC"/>
    <property type="match status" value="1"/>
</dbReference>
<evidence type="ECO:0000259" key="12">
    <source>
        <dbReference type="Pfam" id="PF01643"/>
    </source>
</evidence>
<comment type="similarity">
    <text evidence="2 11">Belongs to the acyl-ACP thioesterase family.</text>
</comment>
<name>A0A8K0GXR2_9ROSA</name>
<evidence type="ECO:0000256" key="4">
    <source>
        <dbReference type="ARBA" id="ARBA00022528"/>
    </source>
</evidence>
<dbReference type="InterPro" id="IPR029069">
    <property type="entry name" value="HotDog_dom_sf"/>
</dbReference>
<dbReference type="PANTHER" id="PTHR31727:SF5">
    <property type="entry name" value="ACYL-[ACYL-CARRIER-PROTEIN] HYDROLASE"/>
    <property type="match status" value="1"/>
</dbReference>
<evidence type="ECO:0000256" key="7">
    <source>
        <dbReference type="ARBA" id="ARBA00022832"/>
    </source>
</evidence>
<organism evidence="14 15">
    <name type="scientific">Rhamnella rubrinervis</name>
    <dbReference type="NCBI Taxonomy" id="2594499"/>
    <lineage>
        <taxon>Eukaryota</taxon>
        <taxon>Viridiplantae</taxon>
        <taxon>Streptophyta</taxon>
        <taxon>Embryophyta</taxon>
        <taxon>Tracheophyta</taxon>
        <taxon>Spermatophyta</taxon>
        <taxon>Magnoliopsida</taxon>
        <taxon>eudicotyledons</taxon>
        <taxon>Gunneridae</taxon>
        <taxon>Pentapetalae</taxon>
        <taxon>rosids</taxon>
        <taxon>fabids</taxon>
        <taxon>Rosales</taxon>
        <taxon>Rhamnaceae</taxon>
        <taxon>rhamnoid group</taxon>
        <taxon>Rhamneae</taxon>
        <taxon>Rhamnella</taxon>
    </lineage>
</organism>
<evidence type="ECO:0000313" key="15">
    <source>
        <dbReference type="Proteomes" id="UP000796880"/>
    </source>
</evidence>
<evidence type="ECO:0000256" key="6">
    <source>
        <dbReference type="ARBA" id="ARBA00022801"/>
    </source>
</evidence>
<comment type="function">
    <text evidence="11">Plays an essential role in chain termination during de novo fatty acid synthesis.</text>
</comment>
<evidence type="ECO:0000313" key="14">
    <source>
        <dbReference type="EMBL" id="KAF3438730.1"/>
    </source>
</evidence>
<keyword evidence="8" id="KW-0809">Transit peptide</keyword>
<evidence type="ECO:0000256" key="11">
    <source>
        <dbReference type="RuleBase" id="RU363096"/>
    </source>
</evidence>
<keyword evidence="15" id="KW-1185">Reference proteome</keyword>
<feature type="domain" description="Acyl-ACP thioesterase N-terminal hotdog" evidence="12">
    <location>
        <begin position="107"/>
        <end position="240"/>
    </location>
</feature>
<proteinExistence type="inferred from homology"/>
<dbReference type="GO" id="GO:0000036">
    <property type="term" value="F:acyl carrier activity"/>
    <property type="evidence" value="ECO:0007669"/>
    <property type="project" value="TreeGrafter"/>
</dbReference>
<evidence type="ECO:0000256" key="1">
    <source>
        <dbReference type="ARBA" id="ARBA00004229"/>
    </source>
</evidence>
<sequence>MASMASTSSVRLFIPAGNFNINAEKKKMAMAMSMTMTMRGCYHQRRSFIRVKASSPKRVGIINGNKVNGIAVGETPLQRRSSEILEGRNEDDIHECLLGKFVEKRFVYRQSFIIRSYETGPDGTATMETLMNLLQETALNHVTSSGLAGSGFGTTREMSLRKLIWVVTRIHIQVQRYSCWGDIVEIDTWVDAAGKNGMRRDWIILDYKSKDIIARATSTWVIMNNETRRLSKIPEQVRQEVMPFYLNRYAIAKDKNDIEKIDKLTDETVHRIKSGLAPRWSDMDANQHVNNVKYIGWILESVPKNVLSDYDMTSMTLEYRRECTQSTLLESLTSPTACVVAEDSRSNNSINRKPDNEYTHLLRMLDDKAEIIRARTEWHSKPKRSLQH</sequence>
<dbReference type="Pfam" id="PF01643">
    <property type="entry name" value="Acyl-ACP_TE"/>
    <property type="match status" value="1"/>
</dbReference>
<evidence type="ECO:0000256" key="10">
    <source>
        <dbReference type="ARBA" id="ARBA00023160"/>
    </source>
</evidence>
<dbReference type="Proteomes" id="UP000796880">
    <property type="component" value="Unassembled WGS sequence"/>
</dbReference>
<dbReference type="InterPro" id="IPR049427">
    <property type="entry name" value="Acyl-ACP_TE_C"/>
</dbReference>
<keyword evidence="5 11" id="KW-0934">Plastid</keyword>
<dbReference type="InterPro" id="IPR045023">
    <property type="entry name" value="FATA/B"/>
</dbReference>
<evidence type="ECO:0000259" key="13">
    <source>
        <dbReference type="Pfam" id="PF20791"/>
    </source>
</evidence>
<evidence type="ECO:0000256" key="8">
    <source>
        <dbReference type="ARBA" id="ARBA00022946"/>
    </source>
</evidence>
<gene>
    <name evidence="14" type="ORF">FNV43_RR21494</name>
</gene>
<dbReference type="FunFam" id="3.10.129.10:FF:000014">
    <property type="entry name" value="Acyl-[acyl-carrier-protein] hydrolase"/>
    <property type="match status" value="1"/>
</dbReference>
<keyword evidence="7 11" id="KW-0276">Fatty acid metabolism</keyword>
<dbReference type="AlphaFoldDB" id="A0A8K0GXR2"/>
<keyword evidence="3 11" id="KW-0444">Lipid biosynthesis</keyword>
<dbReference type="Gene3D" id="3.10.129.10">
    <property type="entry name" value="Hotdog Thioesterase"/>
    <property type="match status" value="1"/>
</dbReference>
<dbReference type="EC" id="3.1.2.-" evidence="11"/>
<evidence type="ECO:0000256" key="3">
    <source>
        <dbReference type="ARBA" id="ARBA00022516"/>
    </source>
</evidence>
<dbReference type="InterPro" id="IPR002864">
    <property type="entry name" value="Acyl-ACP_thioesterase_NHD"/>
</dbReference>
<dbReference type="Pfam" id="PF20791">
    <property type="entry name" value="Acyl-ACP_TE_C"/>
    <property type="match status" value="1"/>
</dbReference>
<evidence type="ECO:0000256" key="9">
    <source>
        <dbReference type="ARBA" id="ARBA00023098"/>
    </source>
</evidence>
<evidence type="ECO:0000256" key="2">
    <source>
        <dbReference type="ARBA" id="ARBA00006500"/>
    </source>
</evidence>
<evidence type="ECO:0000256" key="5">
    <source>
        <dbReference type="ARBA" id="ARBA00022640"/>
    </source>
</evidence>
<keyword evidence="9 11" id="KW-0443">Lipid metabolism</keyword>
<protein>
    <recommendedName>
        <fullName evidence="11">Acyl-[acyl-carrier-protein] hydrolase</fullName>
        <ecNumber evidence="11">3.1.2.-</ecNumber>
    </recommendedName>
</protein>
<reference evidence="14" key="1">
    <citation type="submission" date="2020-03" db="EMBL/GenBank/DDBJ databases">
        <title>A high-quality chromosome-level genome assembly of a woody plant with both climbing and erect habits, Rhamnella rubrinervis.</title>
        <authorList>
            <person name="Lu Z."/>
            <person name="Yang Y."/>
            <person name="Zhu X."/>
            <person name="Sun Y."/>
        </authorList>
    </citation>
    <scope>NUCLEOTIDE SEQUENCE</scope>
    <source>
        <strain evidence="14">BYM</strain>
        <tissue evidence="14">Leaf</tissue>
    </source>
</reference>
<keyword evidence="10 11" id="KW-0275">Fatty acid biosynthesis</keyword>
<dbReference type="OrthoDB" id="618395at2759"/>
<keyword evidence="6 11" id="KW-0378">Hydrolase</keyword>
<comment type="subcellular location">
    <subcellularLocation>
        <location evidence="1 11">Plastid</location>
        <location evidence="1 11">Chloroplast</location>
    </subcellularLocation>
</comment>
<accession>A0A8K0GXR2</accession>
<feature type="domain" description="Acyl-ACP thioesterase-like C-terminal" evidence="13">
    <location>
        <begin position="272"/>
        <end position="379"/>
    </location>
</feature>
<keyword evidence="4 11" id="KW-0150">Chloroplast</keyword>
<dbReference type="CDD" id="cd00586">
    <property type="entry name" value="4HBT"/>
    <property type="match status" value="1"/>
</dbReference>
<dbReference type="GO" id="GO:0009507">
    <property type="term" value="C:chloroplast"/>
    <property type="evidence" value="ECO:0007669"/>
    <property type="project" value="UniProtKB-SubCell"/>
</dbReference>
<dbReference type="EMBL" id="VOIH02000009">
    <property type="protein sequence ID" value="KAF3438730.1"/>
    <property type="molecule type" value="Genomic_DNA"/>
</dbReference>
<dbReference type="SUPFAM" id="SSF54637">
    <property type="entry name" value="Thioesterase/thiol ester dehydrase-isomerase"/>
    <property type="match status" value="2"/>
</dbReference>